<name>A0ABP8S6Q7_9ACTN</name>
<proteinExistence type="predicted"/>
<comment type="caution">
    <text evidence="2">The sequence shown here is derived from an EMBL/GenBank/DDBJ whole genome shotgun (WGS) entry which is preliminary data.</text>
</comment>
<keyword evidence="3" id="KW-1185">Reference proteome</keyword>
<dbReference type="Proteomes" id="UP001500307">
    <property type="component" value="Unassembled WGS sequence"/>
</dbReference>
<dbReference type="EMBL" id="BAABGU010000001">
    <property type="protein sequence ID" value="GAA4562115.1"/>
    <property type="molecule type" value="Genomic_DNA"/>
</dbReference>
<evidence type="ECO:0000256" key="1">
    <source>
        <dbReference type="SAM" id="MobiDB-lite"/>
    </source>
</evidence>
<feature type="region of interest" description="Disordered" evidence="1">
    <location>
        <begin position="39"/>
        <end position="81"/>
    </location>
</feature>
<evidence type="ECO:0000313" key="3">
    <source>
        <dbReference type="Proteomes" id="UP001500307"/>
    </source>
</evidence>
<protein>
    <recommendedName>
        <fullName evidence="4">DNA-binding protein</fullName>
    </recommendedName>
</protein>
<gene>
    <name evidence="2" type="ORF">GCM10023176_02260</name>
</gene>
<organism evidence="2 3">
    <name type="scientific">Micromonospora coerulea</name>
    <dbReference type="NCBI Taxonomy" id="47856"/>
    <lineage>
        <taxon>Bacteria</taxon>
        <taxon>Bacillati</taxon>
        <taxon>Actinomycetota</taxon>
        <taxon>Actinomycetes</taxon>
        <taxon>Micromonosporales</taxon>
        <taxon>Micromonosporaceae</taxon>
        <taxon>Micromonospora</taxon>
    </lineage>
</organism>
<reference evidence="3" key="1">
    <citation type="journal article" date="2019" name="Int. J. Syst. Evol. Microbiol.">
        <title>The Global Catalogue of Microorganisms (GCM) 10K type strain sequencing project: providing services to taxonomists for standard genome sequencing and annotation.</title>
        <authorList>
            <consortium name="The Broad Institute Genomics Platform"/>
            <consortium name="The Broad Institute Genome Sequencing Center for Infectious Disease"/>
            <person name="Wu L."/>
            <person name="Ma J."/>
        </authorList>
    </citation>
    <scope>NUCLEOTIDE SEQUENCE [LARGE SCALE GENOMIC DNA]</scope>
    <source>
        <strain evidence="3">JCM 3175</strain>
    </source>
</reference>
<accession>A0ABP8S6Q7</accession>
<evidence type="ECO:0008006" key="4">
    <source>
        <dbReference type="Google" id="ProtNLM"/>
    </source>
</evidence>
<sequence length="81" mass="8862">MKVTSAKLQAVKRPRLYGPGELAALFGVSRQRVLQITRRPGFPEPIPRQHSSEPRAQERPGLAAVGVGQLQPLVEPQPSQT</sequence>
<evidence type="ECO:0000313" key="2">
    <source>
        <dbReference type="EMBL" id="GAA4562115.1"/>
    </source>
</evidence>